<gene>
    <name evidence="2" type="ORF">ACFO0C_24935</name>
</gene>
<reference evidence="3" key="1">
    <citation type="journal article" date="2019" name="Int. J. Syst. Evol. Microbiol.">
        <title>The Global Catalogue of Microorganisms (GCM) 10K type strain sequencing project: providing services to taxonomists for standard genome sequencing and annotation.</title>
        <authorList>
            <consortium name="The Broad Institute Genomics Platform"/>
            <consortium name="The Broad Institute Genome Sequencing Center for Infectious Disease"/>
            <person name="Wu L."/>
            <person name="Ma J."/>
        </authorList>
    </citation>
    <scope>NUCLEOTIDE SEQUENCE [LARGE SCALE GENOMIC DNA]</scope>
    <source>
        <strain evidence="3">TBRC 5832</strain>
    </source>
</reference>
<protein>
    <submittedName>
        <fullName evidence="2">Uncharacterized protein</fullName>
    </submittedName>
</protein>
<name>A0ABV8IYY2_9ACTN</name>
<sequence>MTPSASPPTVLRPVLSITDRIRTATRLGVVVLALLVPGALATGMYTAVTSSDIAFSTREREGADVLRSVLVALTDTAAGRTPDLAAVRAAADAQPDLEIADAVAAVPEPGDGTVAARIATATALAALIAEIGNDSNLILDPDLDSFYVMDAQVVQLPQAMLAALQAA</sequence>
<keyword evidence="3" id="KW-1185">Reference proteome</keyword>
<feature type="transmembrane region" description="Helical" evidence="1">
    <location>
        <begin position="27"/>
        <end position="48"/>
    </location>
</feature>
<accession>A0ABV8IYY2</accession>
<feature type="non-terminal residue" evidence="2">
    <location>
        <position position="167"/>
    </location>
</feature>
<dbReference type="EMBL" id="JBHSBL010000018">
    <property type="protein sequence ID" value="MFC4068187.1"/>
    <property type="molecule type" value="Genomic_DNA"/>
</dbReference>
<dbReference type="Proteomes" id="UP001595867">
    <property type="component" value="Unassembled WGS sequence"/>
</dbReference>
<keyword evidence="1" id="KW-0472">Membrane</keyword>
<evidence type="ECO:0000313" key="3">
    <source>
        <dbReference type="Proteomes" id="UP001595867"/>
    </source>
</evidence>
<proteinExistence type="predicted"/>
<organism evidence="2 3">
    <name type="scientific">Actinoplanes subglobosus</name>
    <dbReference type="NCBI Taxonomy" id="1547892"/>
    <lineage>
        <taxon>Bacteria</taxon>
        <taxon>Bacillati</taxon>
        <taxon>Actinomycetota</taxon>
        <taxon>Actinomycetes</taxon>
        <taxon>Micromonosporales</taxon>
        <taxon>Micromonosporaceae</taxon>
        <taxon>Actinoplanes</taxon>
    </lineage>
</organism>
<keyword evidence="1" id="KW-0812">Transmembrane</keyword>
<evidence type="ECO:0000313" key="2">
    <source>
        <dbReference type="EMBL" id="MFC4068187.1"/>
    </source>
</evidence>
<evidence type="ECO:0000256" key="1">
    <source>
        <dbReference type="SAM" id="Phobius"/>
    </source>
</evidence>
<keyword evidence="1" id="KW-1133">Transmembrane helix</keyword>
<comment type="caution">
    <text evidence="2">The sequence shown here is derived from an EMBL/GenBank/DDBJ whole genome shotgun (WGS) entry which is preliminary data.</text>
</comment>